<sequence length="726" mass="81944">MSILSLRGVRSYSHDETVQIDISNYVTLIYGQNGAGKSTISGYFYPQNGNEYGQCSLHPPLDMRNLVFNHQFVEDLFNSQAVQPGIFTLSEENTTIAGEILLLEADANAQRDLQQANSASLQKNDADQRKVRGDCANQIFSSSAEIRSSAAGDLMVGAKRTDTLYQKIMSSPDTAVTSTELLCEELKRLEDSKGNLIAPVDDFPYFVFTEEELTLLEEPLVPAGDSVLAAAVRRLSNSDWIARGAEWFDGDICPFCQSPVDGEHLRQEITALFDLSWETAMSALRQLEKRHAEWKSYFEQFRETVTTCPLVNADSPVLARLSELEQTGLINQNAVSQKIAEPSVCIHPQLTLDESQSLQQAIAALNMEISENNRLAKNYAAERTSLTDRVYAHIRHLSSDAIEEQRTELKALQDYRQTLEVKSVELRENIATAEKQIAAKYSSTVNINSTIQNINNALTSMGIDSFHIVPCEEGVESYRLSRAGESTDRPVFQTLSEGEKTLIAFLYFIETCKGRNSRTQSDNRPSLIVIDDPISSLSQNYIFEVAALIQHEIIKSDRAAKVVLLTHSLFFFQELLLSSGSRPAGKKPADWQLYRIAKNRHSTVSVISDKELLNDYQALWYVLRKASNDVSSGVIIPNVMRQILEHYFSFSGKNERLYKALDTLAAENRDPRFNAFYRFINRHSHADSRNIRLHEEASADMYIDMFKRVFVMTEDLEHYDMMMTET</sequence>
<evidence type="ECO:0000259" key="2">
    <source>
        <dbReference type="Pfam" id="PF13166"/>
    </source>
</evidence>
<comment type="caution">
    <text evidence="3">The sequence shown here is derived from an EMBL/GenBank/DDBJ whole genome shotgun (WGS) entry which is preliminary data.</text>
</comment>
<accession>A0A2V2BFW5</accession>
<dbReference type="InterPro" id="IPR026866">
    <property type="entry name" value="CR006_AAA"/>
</dbReference>
<keyword evidence="1" id="KW-0175">Coiled coil</keyword>
<dbReference type="EMBL" id="QGHF01000006">
    <property type="protein sequence ID" value="PWK96147.1"/>
    <property type="molecule type" value="Genomic_DNA"/>
</dbReference>
<dbReference type="Gene3D" id="3.40.50.300">
    <property type="entry name" value="P-loop containing nucleotide triphosphate hydrolases"/>
    <property type="match status" value="2"/>
</dbReference>
<dbReference type="Proteomes" id="UP000245981">
    <property type="component" value="Unassembled WGS sequence"/>
</dbReference>
<evidence type="ECO:0000256" key="1">
    <source>
        <dbReference type="SAM" id="Coils"/>
    </source>
</evidence>
<dbReference type="PANTHER" id="PTHR32114">
    <property type="entry name" value="ABC TRANSPORTER ABCH.3"/>
    <property type="match status" value="1"/>
</dbReference>
<dbReference type="InterPro" id="IPR027417">
    <property type="entry name" value="P-loop_NTPase"/>
</dbReference>
<dbReference type="AlphaFoldDB" id="A0A2V2BFW5"/>
<dbReference type="OrthoDB" id="9795565at2"/>
<dbReference type="PANTHER" id="PTHR32114:SF2">
    <property type="entry name" value="ABC TRANSPORTER ABCH.3"/>
    <property type="match status" value="1"/>
</dbReference>
<dbReference type="Pfam" id="PF13166">
    <property type="entry name" value="AAA_13"/>
    <property type="match status" value="1"/>
</dbReference>
<evidence type="ECO:0000313" key="4">
    <source>
        <dbReference type="Proteomes" id="UP000245981"/>
    </source>
</evidence>
<feature type="domain" description="Protein CR006 P-loop" evidence="2">
    <location>
        <begin position="24"/>
        <end position="710"/>
    </location>
</feature>
<evidence type="ECO:0000313" key="3">
    <source>
        <dbReference type="EMBL" id="PWK96147.1"/>
    </source>
</evidence>
<dbReference type="RefSeq" id="WP_109717483.1">
    <property type="nucleotide sequence ID" value="NZ_JASHLQ010000001.1"/>
</dbReference>
<proteinExistence type="predicted"/>
<feature type="coiled-coil region" evidence="1">
    <location>
        <begin position="402"/>
        <end position="436"/>
    </location>
</feature>
<reference evidence="3 4" key="1">
    <citation type="submission" date="2018-05" db="EMBL/GenBank/DDBJ databases">
        <title>Genomic Encyclopedia of Type Strains, Phase IV (KMG-V): Genome sequencing to study the core and pangenomes of soil and plant-associated prokaryotes.</title>
        <authorList>
            <person name="Whitman W."/>
        </authorList>
    </citation>
    <scope>NUCLEOTIDE SEQUENCE [LARGE SCALE GENOMIC DNA]</scope>
    <source>
        <strain evidence="3 4">PNA 200-10</strain>
    </source>
</reference>
<dbReference type="SUPFAM" id="SSF52540">
    <property type="entry name" value="P-loop containing nucleoside triphosphate hydrolases"/>
    <property type="match status" value="1"/>
</dbReference>
<organism evidence="3 4">
    <name type="scientific">Pantoea allii</name>
    <dbReference type="NCBI Taxonomy" id="574096"/>
    <lineage>
        <taxon>Bacteria</taxon>
        <taxon>Pseudomonadati</taxon>
        <taxon>Pseudomonadota</taxon>
        <taxon>Gammaproteobacteria</taxon>
        <taxon>Enterobacterales</taxon>
        <taxon>Erwiniaceae</taxon>
        <taxon>Pantoea</taxon>
    </lineage>
</organism>
<protein>
    <submittedName>
        <fullName evidence="3">Wobble nucleotide-excising tRNase</fullName>
    </submittedName>
</protein>
<gene>
    <name evidence="3" type="ORF">C7431_10668</name>
</gene>
<name>A0A2V2BFW5_9GAMM</name>